<evidence type="ECO:0000259" key="2">
    <source>
        <dbReference type="Pfam" id="PF01408"/>
    </source>
</evidence>
<gene>
    <name evidence="4" type="ORF">FRUB_05957</name>
</gene>
<protein>
    <submittedName>
        <fullName evidence="4">Oxidoreductase domain protein</fullName>
    </submittedName>
</protein>
<feature type="chain" id="PRO_5012058843" evidence="1">
    <location>
        <begin position="32"/>
        <end position="439"/>
    </location>
</feature>
<reference evidence="5" key="1">
    <citation type="submission" date="2017-06" db="EMBL/GenBank/DDBJ databases">
        <title>Genome analysis of Fimbriiglobus ruber SP5, the first member of the order Planctomycetales with confirmed chitinolytic capability.</title>
        <authorList>
            <person name="Ravin N.V."/>
            <person name="Rakitin A.L."/>
            <person name="Ivanova A.A."/>
            <person name="Beletsky A.V."/>
            <person name="Kulichevskaya I.S."/>
            <person name="Mardanov A.V."/>
            <person name="Dedysh S.N."/>
        </authorList>
    </citation>
    <scope>NUCLEOTIDE SEQUENCE [LARGE SCALE GENOMIC DNA]</scope>
    <source>
        <strain evidence="5">SP5</strain>
    </source>
</reference>
<dbReference type="AlphaFoldDB" id="A0A225DI75"/>
<dbReference type="EMBL" id="NIDE01000010">
    <property type="protein sequence ID" value="OWK39394.1"/>
    <property type="molecule type" value="Genomic_DNA"/>
</dbReference>
<dbReference type="InterPro" id="IPR050463">
    <property type="entry name" value="Gfo/Idh/MocA_oxidrdct_glycsds"/>
</dbReference>
<dbReference type="Proteomes" id="UP000214646">
    <property type="component" value="Unassembled WGS sequence"/>
</dbReference>
<evidence type="ECO:0000259" key="3">
    <source>
        <dbReference type="Pfam" id="PF19051"/>
    </source>
</evidence>
<evidence type="ECO:0000256" key="1">
    <source>
        <dbReference type="SAM" id="SignalP"/>
    </source>
</evidence>
<organism evidence="4 5">
    <name type="scientific">Fimbriiglobus ruber</name>
    <dbReference type="NCBI Taxonomy" id="1908690"/>
    <lineage>
        <taxon>Bacteria</taxon>
        <taxon>Pseudomonadati</taxon>
        <taxon>Planctomycetota</taxon>
        <taxon>Planctomycetia</taxon>
        <taxon>Gemmatales</taxon>
        <taxon>Gemmataceae</taxon>
        <taxon>Fimbriiglobus</taxon>
    </lineage>
</organism>
<accession>A0A225DI75</accession>
<dbReference type="SUPFAM" id="SSF51735">
    <property type="entry name" value="NAD(P)-binding Rossmann-fold domains"/>
    <property type="match status" value="1"/>
</dbReference>
<keyword evidence="1" id="KW-0732">Signal</keyword>
<name>A0A225DI75_9BACT</name>
<dbReference type="PROSITE" id="PS51318">
    <property type="entry name" value="TAT"/>
    <property type="match status" value="1"/>
</dbReference>
<dbReference type="PANTHER" id="PTHR43818:SF10">
    <property type="entry name" value="NADH-DEPENDENT DEHYDROGENASE-RELATED"/>
    <property type="match status" value="1"/>
</dbReference>
<feature type="signal peptide" evidence="1">
    <location>
        <begin position="1"/>
        <end position="31"/>
    </location>
</feature>
<dbReference type="Gene3D" id="3.40.50.720">
    <property type="entry name" value="NAD(P)-binding Rossmann-like Domain"/>
    <property type="match status" value="1"/>
</dbReference>
<evidence type="ECO:0000313" key="5">
    <source>
        <dbReference type="Proteomes" id="UP000214646"/>
    </source>
</evidence>
<dbReference type="Pfam" id="PF19051">
    <property type="entry name" value="GFO_IDH_MocA_C2"/>
    <property type="match status" value="1"/>
</dbReference>
<dbReference type="InterPro" id="IPR043906">
    <property type="entry name" value="Gfo/Idh/MocA_OxRdtase_bact_C"/>
</dbReference>
<comment type="caution">
    <text evidence="4">The sequence shown here is derived from an EMBL/GenBank/DDBJ whole genome shotgun (WGS) entry which is preliminary data.</text>
</comment>
<dbReference type="PANTHER" id="PTHR43818">
    <property type="entry name" value="BCDNA.GH03377"/>
    <property type="match status" value="1"/>
</dbReference>
<dbReference type="OrthoDB" id="255433at2"/>
<keyword evidence="5" id="KW-1185">Reference proteome</keyword>
<feature type="domain" description="Gfo/Idh/MocA-like oxidoreductase bacterial type C-terminal" evidence="3">
    <location>
        <begin position="198"/>
        <end position="268"/>
    </location>
</feature>
<dbReference type="Gene3D" id="3.30.360.10">
    <property type="entry name" value="Dihydrodipicolinate Reductase, domain 2"/>
    <property type="match status" value="1"/>
</dbReference>
<dbReference type="InterPro" id="IPR000683">
    <property type="entry name" value="Gfo/Idh/MocA-like_OxRdtase_N"/>
</dbReference>
<dbReference type="SUPFAM" id="SSF55347">
    <property type="entry name" value="Glyceraldehyde-3-phosphate dehydrogenase-like, C-terminal domain"/>
    <property type="match status" value="1"/>
</dbReference>
<evidence type="ECO:0000313" key="4">
    <source>
        <dbReference type="EMBL" id="OWK39394.1"/>
    </source>
</evidence>
<proteinExistence type="predicted"/>
<dbReference type="InterPro" id="IPR006311">
    <property type="entry name" value="TAT_signal"/>
</dbReference>
<sequence length="439" mass="48260">MTDSRITRRAALKTAAAGFTAPFALRSFATAAPSETVRHASFGASGMAGQDIRALTASKHLKLVAVADVDQHNSAWIKKEFPGCRIYDDYRALLDKEKNLDSVNVSTPDHMHAPIAMTAMQRGLHVYGQKPLTQTIYEARRLTEVAGEKKLVTQMGIQIHSHPVHKQVVELVHAGAIGKVQEVHSWSGKSWGDTTPKPAQKDAPPAGFDWDKWLGVAAERPFIGGEYYHPGNWRKRLDFGTGTFGDMGCHILDPVFGALGVGNPLTIRSELPGPNAYNWSLDVQAKYVFPGTPYTTGTVGLTWYNGGARPPREIQSLVGGRISDQGSIYIGTGGVMYSPYIGNPVLLPTDRFREYKRPTVKGDDHYLQFVEAVRGNGTTSAPFSYAGPLTEMVLLGCLATRFPKTDLKWDTKALKITNVEEANQYVRKIYRKGWEVDGL</sequence>
<dbReference type="InterPro" id="IPR036291">
    <property type="entry name" value="NAD(P)-bd_dom_sf"/>
</dbReference>
<dbReference type="GO" id="GO:0000166">
    <property type="term" value="F:nucleotide binding"/>
    <property type="evidence" value="ECO:0007669"/>
    <property type="project" value="InterPro"/>
</dbReference>
<dbReference type="RefSeq" id="WP_088256874.1">
    <property type="nucleotide sequence ID" value="NZ_NIDE01000010.1"/>
</dbReference>
<dbReference type="Pfam" id="PF01408">
    <property type="entry name" value="GFO_IDH_MocA"/>
    <property type="match status" value="1"/>
</dbReference>
<feature type="domain" description="Gfo/Idh/MocA-like oxidoreductase N-terminal" evidence="2">
    <location>
        <begin position="42"/>
        <end position="156"/>
    </location>
</feature>